<evidence type="ECO:0000256" key="1">
    <source>
        <dbReference type="ARBA" id="ARBA00001933"/>
    </source>
</evidence>
<keyword evidence="3" id="KW-0808">Transferase</keyword>
<comment type="cofactor">
    <cofactor evidence="1 6">
        <name>pyridoxal 5'-phosphate</name>
        <dbReference type="ChEBI" id="CHEBI:597326"/>
    </cofactor>
</comment>
<dbReference type="CDD" id="cd00614">
    <property type="entry name" value="CGS_like"/>
    <property type="match status" value="1"/>
</dbReference>
<dbReference type="PROSITE" id="PS00868">
    <property type="entry name" value="CYS_MET_METAB_PP"/>
    <property type="match status" value="1"/>
</dbReference>
<dbReference type="Pfam" id="PF01053">
    <property type="entry name" value="Cys_Met_Meta_PP"/>
    <property type="match status" value="1"/>
</dbReference>
<dbReference type="GO" id="GO:0004124">
    <property type="term" value="F:cysteine synthase activity"/>
    <property type="evidence" value="ECO:0007669"/>
    <property type="project" value="TreeGrafter"/>
</dbReference>
<keyword evidence="8" id="KW-1185">Reference proteome</keyword>
<comment type="caution">
    <text evidence="7">The sequence shown here is derived from an EMBL/GenBank/DDBJ whole genome shotgun (WGS) entry which is preliminary data.</text>
</comment>
<dbReference type="PANTHER" id="PTHR43797">
    <property type="entry name" value="HOMOCYSTEINE/CYSTEINE SYNTHASE"/>
    <property type="match status" value="1"/>
</dbReference>
<dbReference type="Gene3D" id="3.90.1150.10">
    <property type="entry name" value="Aspartate Aminotransferase, domain 1"/>
    <property type="match status" value="1"/>
</dbReference>
<gene>
    <name evidence="7" type="ORF">BCR35DRAFT_304621</name>
</gene>
<dbReference type="OrthoDB" id="3512640at2759"/>
<accession>A0A1Y2F7F1</accession>
<dbReference type="InterPro" id="IPR015424">
    <property type="entry name" value="PyrdxlP-dep_Trfase"/>
</dbReference>
<dbReference type="PIRSF" id="PIRSF001434">
    <property type="entry name" value="CGS"/>
    <property type="match status" value="1"/>
</dbReference>
<dbReference type="InterPro" id="IPR006235">
    <property type="entry name" value="OAc-hSer/O-AcSer_sulfhydrylase"/>
</dbReference>
<dbReference type="InterPro" id="IPR015421">
    <property type="entry name" value="PyrdxlP-dep_Trfase_major"/>
</dbReference>
<dbReference type="SUPFAM" id="SSF53383">
    <property type="entry name" value="PLP-dependent transferases"/>
    <property type="match status" value="1"/>
</dbReference>
<evidence type="ECO:0000313" key="8">
    <source>
        <dbReference type="Proteomes" id="UP000193467"/>
    </source>
</evidence>
<dbReference type="EMBL" id="MCGR01000026">
    <property type="protein sequence ID" value="ORY79789.1"/>
    <property type="molecule type" value="Genomic_DNA"/>
</dbReference>
<proteinExistence type="inferred from homology"/>
<reference evidence="7 8" key="1">
    <citation type="submission" date="2016-07" db="EMBL/GenBank/DDBJ databases">
        <title>Pervasive Adenine N6-methylation of Active Genes in Fungi.</title>
        <authorList>
            <consortium name="DOE Joint Genome Institute"/>
            <person name="Mondo S.J."/>
            <person name="Dannebaum R.O."/>
            <person name="Kuo R.C."/>
            <person name="Labutti K."/>
            <person name="Haridas S."/>
            <person name="Kuo A."/>
            <person name="Salamov A."/>
            <person name="Ahrendt S.R."/>
            <person name="Lipzen A."/>
            <person name="Sullivan W."/>
            <person name="Andreopoulos W.B."/>
            <person name="Clum A."/>
            <person name="Lindquist E."/>
            <person name="Daum C."/>
            <person name="Ramamoorthy G.K."/>
            <person name="Gryganskyi A."/>
            <person name="Culley D."/>
            <person name="Magnuson J.K."/>
            <person name="James T.Y."/>
            <person name="O'Malley M.A."/>
            <person name="Stajich J.E."/>
            <person name="Spatafora J.W."/>
            <person name="Visel A."/>
            <person name="Grigoriev I.V."/>
        </authorList>
    </citation>
    <scope>NUCLEOTIDE SEQUENCE [LARGE SCALE GENOMIC DNA]</scope>
    <source>
        <strain evidence="7 8">62-1032</strain>
    </source>
</reference>
<sequence>MGSLAAQNGVAPERAFETSTIHAGQRPDPTNRSVAVGIFPSTAYVYESAQHVEDIASHKVKAYHYSRIANPTNTVFEDRMTELEGGIGAIATASGQAATLVALLAIAKAGDSFVVSTKLYGGSAHQFNVFLPRLGITARLVEGNDPAAFEAAIDETTKGIFVESITNPLLEVMDIPGLAEVAHRSGIPLIVDNTFGCGGYLIRPLDLGADIIVESATKWLGGHGVTLGGVVVSGGNFEWAGNPRFPELNEPFAGYHGLILTKQFGRHAFLAKMRMETQREMGATLSAHSSFQLLQGLETLPLRVDRHTSNSLALARWLEAHPKVLWVSHPSLESHPSYDLAKKTLKRGSGGMLAFALKPVGDKPSDIVAQEFIDATTLCHHCPNIGDVRTLVVHPSRTTHRQLTKEQLLINGCVPELIRVSVGLENIDDIIADFKQAIEKVI</sequence>
<dbReference type="GO" id="GO:0005737">
    <property type="term" value="C:cytoplasm"/>
    <property type="evidence" value="ECO:0007669"/>
    <property type="project" value="TreeGrafter"/>
</dbReference>
<dbReference type="Gene3D" id="3.40.640.10">
    <property type="entry name" value="Type I PLP-dependent aspartate aminotransferase-like (Major domain)"/>
    <property type="match status" value="1"/>
</dbReference>
<evidence type="ECO:0000256" key="2">
    <source>
        <dbReference type="ARBA" id="ARBA00009077"/>
    </source>
</evidence>
<dbReference type="GO" id="GO:0071269">
    <property type="term" value="P:L-homocysteine biosynthetic process"/>
    <property type="evidence" value="ECO:0007669"/>
    <property type="project" value="TreeGrafter"/>
</dbReference>
<dbReference type="FunFam" id="3.40.640.10:FF:000035">
    <property type="entry name" value="O-succinylhomoserine sulfhydrylase"/>
    <property type="match status" value="1"/>
</dbReference>
<evidence type="ECO:0000256" key="6">
    <source>
        <dbReference type="RuleBase" id="RU362118"/>
    </source>
</evidence>
<dbReference type="InterPro" id="IPR015422">
    <property type="entry name" value="PyrdxlP-dep_Trfase_small"/>
</dbReference>
<comment type="similarity">
    <text evidence="2 6">Belongs to the trans-sulfuration enzymes family.</text>
</comment>
<evidence type="ECO:0000256" key="5">
    <source>
        <dbReference type="PIRSR" id="PIRSR001434-2"/>
    </source>
</evidence>
<organism evidence="7 8">
    <name type="scientific">Leucosporidium creatinivorum</name>
    <dbReference type="NCBI Taxonomy" id="106004"/>
    <lineage>
        <taxon>Eukaryota</taxon>
        <taxon>Fungi</taxon>
        <taxon>Dikarya</taxon>
        <taxon>Basidiomycota</taxon>
        <taxon>Pucciniomycotina</taxon>
        <taxon>Microbotryomycetes</taxon>
        <taxon>Leucosporidiales</taxon>
        <taxon>Leucosporidium</taxon>
    </lineage>
</organism>
<evidence type="ECO:0000313" key="7">
    <source>
        <dbReference type="EMBL" id="ORY79789.1"/>
    </source>
</evidence>
<dbReference type="PANTHER" id="PTHR43797:SF2">
    <property type="entry name" value="HOMOCYSTEINE_CYSTEINE SYNTHASE"/>
    <property type="match status" value="1"/>
</dbReference>
<dbReference type="STRING" id="106004.A0A1Y2F7F1"/>
<dbReference type="AlphaFoldDB" id="A0A1Y2F7F1"/>
<dbReference type="InterPro" id="IPR054542">
    <property type="entry name" value="Cys_met_metab_PP"/>
</dbReference>
<dbReference type="Proteomes" id="UP000193467">
    <property type="component" value="Unassembled WGS sequence"/>
</dbReference>
<dbReference type="InterPro" id="IPR000277">
    <property type="entry name" value="Cys/Met-Metab_PyrdxlP-dep_enz"/>
</dbReference>
<dbReference type="GO" id="GO:0019346">
    <property type="term" value="P:transsulfuration"/>
    <property type="evidence" value="ECO:0007669"/>
    <property type="project" value="InterPro"/>
</dbReference>
<evidence type="ECO:0000256" key="3">
    <source>
        <dbReference type="ARBA" id="ARBA00022679"/>
    </source>
</evidence>
<dbReference type="NCBIfam" id="TIGR01326">
    <property type="entry name" value="OAH_OAS_sulfhy"/>
    <property type="match status" value="1"/>
</dbReference>
<protein>
    <submittedName>
        <fullName evidence="7">O-acetylhomoserine ami</fullName>
    </submittedName>
</protein>
<dbReference type="GO" id="GO:0003961">
    <property type="term" value="F:O-acetylhomoserine aminocarboxypropyltransferase activity"/>
    <property type="evidence" value="ECO:0007669"/>
    <property type="project" value="TreeGrafter"/>
</dbReference>
<feature type="modified residue" description="N6-(pyridoxal phosphate)lysine" evidence="5">
    <location>
        <position position="218"/>
    </location>
</feature>
<keyword evidence="4 5" id="KW-0663">Pyridoxal phosphate</keyword>
<dbReference type="InParanoid" id="A0A1Y2F7F1"/>
<evidence type="ECO:0000256" key="4">
    <source>
        <dbReference type="ARBA" id="ARBA00022898"/>
    </source>
</evidence>
<dbReference type="GO" id="GO:0030170">
    <property type="term" value="F:pyridoxal phosphate binding"/>
    <property type="evidence" value="ECO:0007669"/>
    <property type="project" value="InterPro"/>
</dbReference>
<name>A0A1Y2F7F1_9BASI</name>
<dbReference type="GO" id="GO:0006535">
    <property type="term" value="P:cysteine biosynthetic process from serine"/>
    <property type="evidence" value="ECO:0007669"/>
    <property type="project" value="TreeGrafter"/>
</dbReference>